<evidence type="ECO:0000313" key="1">
    <source>
        <dbReference type="EMBL" id="CAE7463849.1"/>
    </source>
</evidence>
<gene>
    <name evidence="1" type="primary">psuG</name>
    <name evidence="1" type="ORF">SNAT2548_LOCUS25869</name>
</gene>
<reference evidence="1" key="1">
    <citation type="submission" date="2021-02" db="EMBL/GenBank/DDBJ databases">
        <authorList>
            <person name="Dougan E. K."/>
            <person name="Rhodes N."/>
            <person name="Thang M."/>
            <person name="Chan C."/>
        </authorList>
    </citation>
    <scope>NUCLEOTIDE SEQUENCE</scope>
</reference>
<dbReference type="OrthoDB" id="310203at2759"/>
<proteinExistence type="predicted"/>
<dbReference type="AlphaFoldDB" id="A0A812S6S1"/>
<dbReference type="EMBL" id="CAJNDS010002411">
    <property type="protein sequence ID" value="CAE7463849.1"/>
    <property type="molecule type" value="Genomic_DNA"/>
</dbReference>
<name>A0A812S6S1_9DINO</name>
<accession>A0A812S6S1</accession>
<comment type="caution">
    <text evidence="1">The sequence shown here is derived from an EMBL/GenBank/DDBJ whole genome shotgun (WGS) entry which is preliminary data.</text>
</comment>
<keyword evidence="2" id="KW-1185">Reference proteome</keyword>
<dbReference type="PANTHER" id="PTHR34204:SF2">
    <property type="entry name" value="RNA-BINDING ASCH DOMAIN PROTEIN"/>
    <property type="match status" value="1"/>
</dbReference>
<evidence type="ECO:0000313" key="2">
    <source>
        <dbReference type="Proteomes" id="UP000604046"/>
    </source>
</evidence>
<protein>
    <submittedName>
        <fullName evidence="1">PsuG protein</fullName>
    </submittedName>
</protein>
<dbReference type="PANTHER" id="PTHR34204">
    <property type="entry name" value="RNA-BINDING ASCH DOMAIN PROTEIN"/>
    <property type="match status" value="1"/>
</dbReference>
<organism evidence="1 2">
    <name type="scientific">Symbiodinium natans</name>
    <dbReference type="NCBI Taxonomy" id="878477"/>
    <lineage>
        <taxon>Eukaryota</taxon>
        <taxon>Sar</taxon>
        <taxon>Alveolata</taxon>
        <taxon>Dinophyceae</taxon>
        <taxon>Suessiales</taxon>
        <taxon>Symbiodiniaceae</taxon>
        <taxon>Symbiodinium</taxon>
    </lineage>
</organism>
<dbReference type="Proteomes" id="UP000604046">
    <property type="component" value="Unassembled WGS sequence"/>
</dbReference>
<sequence>MDLPDHGLQCTLRSVLLNADTNGLNDILGQEFVGSLLAEEQIVSTEYPAEAETTRGAKQSWGPVLDRPYATSLAAALEHCIREGYFLRPPLPENDGLTSLLVEDGDEIARWQDCVESMRGTEMCSLVSTLSCLGRPGIRLALGQRRTVGSLDVLPPSRHELIQSFSALHKEDTSESCAAAPGPHRCEADSPASPGVAELEEESEVLRSQIKALAEQGRRSELDMAVSRMKQLTKMKRELLQPPSMLSVGARALAKHAHRGMEGFWAVAISGSDAAKNRAAEGALQEVLREAVWGNLHQLPGGLPTFEVRVKQGYGARWTVSEDGSVKFRGLLEPMMEDGHEKRWRH</sequence>